<feature type="binding site" evidence="4">
    <location>
        <position position="631"/>
    </location>
    <ligand>
        <name>Zn(2+)</name>
        <dbReference type="ChEBI" id="CHEBI:29105"/>
        <label>1</label>
    </ligand>
</feature>
<dbReference type="SMART" id="SM00448">
    <property type="entry name" value="REC"/>
    <property type="match status" value="1"/>
</dbReference>
<dbReference type="PROSITE" id="PS00126">
    <property type="entry name" value="PDEASE_I_1"/>
    <property type="match status" value="1"/>
</dbReference>
<evidence type="ECO:0000256" key="7">
    <source>
        <dbReference type="SAM" id="Coils"/>
    </source>
</evidence>
<dbReference type="InterPro" id="IPR036971">
    <property type="entry name" value="PDEase_catalytic_dom_sf"/>
</dbReference>
<feature type="domain" description="PDEase" evidence="10">
    <location>
        <begin position="540"/>
        <end position="892"/>
    </location>
</feature>
<gene>
    <name evidence="11" type="ORF">PBIL07802_LOCUS24303</name>
</gene>
<dbReference type="Gene3D" id="3.40.50.2300">
    <property type="match status" value="1"/>
</dbReference>
<dbReference type="InterPro" id="IPR003607">
    <property type="entry name" value="HD/PDEase_dom"/>
</dbReference>
<dbReference type="InterPro" id="IPR001789">
    <property type="entry name" value="Sig_transdc_resp-reg_receiver"/>
</dbReference>
<dbReference type="SUPFAM" id="SSF109604">
    <property type="entry name" value="HD-domain/PDEase-like"/>
    <property type="match status" value="1"/>
</dbReference>
<feature type="binding site" evidence="4">
    <location>
        <position position="781"/>
    </location>
    <ligand>
        <name>Zn(2+)</name>
        <dbReference type="ChEBI" id="CHEBI:29105"/>
        <label>1</label>
    </ligand>
</feature>
<evidence type="ECO:0000256" key="3">
    <source>
        <dbReference type="PIRSR" id="PIRSR623088-1"/>
    </source>
</evidence>
<feature type="binding site" evidence="4">
    <location>
        <position position="668"/>
    </location>
    <ligand>
        <name>Zn(2+)</name>
        <dbReference type="ChEBI" id="CHEBI:29105"/>
        <label>1</label>
    </ligand>
</feature>
<dbReference type="InterPro" id="IPR023088">
    <property type="entry name" value="PDEase"/>
</dbReference>
<feature type="binding site" evidence="4">
    <location>
        <position position="667"/>
    </location>
    <ligand>
        <name>Zn(2+)</name>
        <dbReference type="ChEBI" id="CHEBI:29105"/>
        <label>1</label>
    </ligand>
</feature>
<dbReference type="GO" id="GO:0000160">
    <property type="term" value="P:phosphorelay signal transduction system"/>
    <property type="evidence" value="ECO:0007669"/>
    <property type="project" value="InterPro"/>
</dbReference>
<evidence type="ECO:0000259" key="9">
    <source>
        <dbReference type="PROSITE" id="PS50110"/>
    </source>
</evidence>
<dbReference type="SUPFAM" id="SSF52172">
    <property type="entry name" value="CheY-like"/>
    <property type="match status" value="1"/>
</dbReference>
<dbReference type="InterPro" id="IPR002073">
    <property type="entry name" value="PDEase_catalytic_dom"/>
</dbReference>
<keyword evidence="5" id="KW-0597">Phosphoprotein</keyword>
<dbReference type="SMART" id="SM00471">
    <property type="entry name" value="HDc"/>
    <property type="match status" value="1"/>
</dbReference>
<dbReference type="PANTHER" id="PTHR11347">
    <property type="entry name" value="CYCLIC NUCLEOTIDE PHOSPHODIESTERASE"/>
    <property type="match status" value="1"/>
</dbReference>
<protein>
    <recommendedName>
        <fullName evidence="6">Phosphodiesterase</fullName>
        <ecNumber evidence="6">3.1.4.-</ecNumber>
    </recommendedName>
</protein>
<evidence type="ECO:0000256" key="8">
    <source>
        <dbReference type="SAM" id="MobiDB-lite"/>
    </source>
</evidence>
<evidence type="ECO:0000256" key="4">
    <source>
        <dbReference type="PIRSR" id="PIRSR623088-3"/>
    </source>
</evidence>
<accession>A0A7S3GCK6</accession>
<dbReference type="AlphaFoldDB" id="A0A7S3GCK6"/>
<feature type="region of interest" description="Disordered" evidence="8">
    <location>
        <begin position="232"/>
        <end position="300"/>
    </location>
</feature>
<dbReference type="GO" id="GO:0046872">
    <property type="term" value="F:metal ion binding"/>
    <property type="evidence" value="ECO:0007669"/>
    <property type="project" value="UniProtKB-KW"/>
</dbReference>
<dbReference type="PRINTS" id="PR00387">
    <property type="entry name" value="PDIESTERASE1"/>
</dbReference>
<dbReference type="InterPro" id="IPR023174">
    <property type="entry name" value="PDEase_CS"/>
</dbReference>
<evidence type="ECO:0000256" key="5">
    <source>
        <dbReference type="PROSITE-ProRule" id="PRU00169"/>
    </source>
</evidence>
<sequence>MSLADIPLLVGVDNPGHGITAMGRPALLRKATWRTSKKIDDGELALNASGNRVTASPQRKKSVTKLKQEDGPNARVRGRGLKSPLEPLGGHELTKFEEKLKESRVRELRKIIELHKGELERYEKTLKSLMADTNSPRRGKKVEHGTLQRTTTNGALSQRKAGNGYLEVPTVSHRRHSDGEASTAEISAALAVDREGLVKSSPAISFRSLNRNAGGVGGMEGEGEGETVIDHHHAEGKKQEGYPRDAFHSEKEAEEAPLPNGRVSECESTRDEGEEKKAMKIRPPALRTSSSSMNDTSDKERKKVTKSKVLIIEDDVLVLRILEKKLKSVFQLNTAATGADGLKLFKGIKPDLVIVDAVMPDMSGFDICEVIRKHSNVPVVFLTSLGKSEERLRAYEVGADDFFVKPVRPLEILERLCELLKGSETLRGKLNQWMGPTETELPMEKVINQILMWKGDPALLEDKEKVSDQLDFMMQVLTNTDGGDGQTPSTPAMELKSLVLCEFGGSYGEQDYRSPASAGGGESDISRRLRRLHKQDSMMSLRNLSEKKKKIISGNTAIDHIMEGLDRWGFNIFSLHRIVKEEGVMYYVGRECMHRLGLLEHFQLDETKFEGFLRLIERNYHKLNPYHNSTHGADVAFNIFFFLRHGGLGETLTPLESLALFTSALVHDVDHPGMDNNFQITTGSDLALKYNDKSVLESHHTSTFFSLLKSHPDADFLSALPTDAKKTFRRLAVSSILSTDLSQHFEILQAVKGKLAARGCLDVSQAEDRILLLQMAIKTADICHVAKPIAVHRRWCKGVQDEFWRQGDIERDLGMSPSALMDRSLPLQAHSHKMFYEVIVSPLVDTFVEIVPSMVHMKKEMVQNMGYWDLFEATVDTLHESERGMVERGEASFSLTSSTLFELLGRSEAEVAVALQAADPSSVTTSFTEGNEDSVLIRKGENGE</sequence>
<reference evidence="11" key="1">
    <citation type="submission" date="2021-01" db="EMBL/GenBank/DDBJ databases">
        <authorList>
            <person name="Corre E."/>
            <person name="Pelletier E."/>
            <person name="Niang G."/>
            <person name="Scheremetjew M."/>
            <person name="Finn R."/>
            <person name="Kale V."/>
            <person name="Holt S."/>
            <person name="Cochrane G."/>
            <person name="Meng A."/>
            <person name="Brown T."/>
            <person name="Cohen L."/>
        </authorList>
    </citation>
    <scope>NUCLEOTIDE SEQUENCE</scope>
    <source>
        <strain evidence="11">NIES-2562</strain>
    </source>
</reference>
<feature type="coiled-coil region" evidence="7">
    <location>
        <begin position="105"/>
        <end position="132"/>
    </location>
</feature>
<proteinExistence type="inferred from homology"/>
<evidence type="ECO:0000259" key="10">
    <source>
        <dbReference type="PROSITE" id="PS51845"/>
    </source>
</evidence>
<dbReference type="GO" id="GO:0004114">
    <property type="term" value="F:3',5'-cyclic-nucleotide phosphodiesterase activity"/>
    <property type="evidence" value="ECO:0007669"/>
    <property type="project" value="InterPro"/>
</dbReference>
<dbReference type="CDD" id="cd00077">
    <property type="entry name" value="HDc"/>
    <property type="match status" value="1"/>
</dbReference>
<feature type="active site" description="Proton donor" evidence="3">
    <location>
        <position position="627"/>
    </location>
</feature>
<keyword evidence="2 6" id="KW-0378">Hydrolase</keyword>
<feature type="compositionally biased region" description="Basic and acidic residues" evidence="8">
    <location>
        <begin position="232"/>
        <end position="251"/>
    </location>
</feature>
<feature type="region of interest" description="Disordered" evidence="8">
    <location>
        <begin position="49"/>
        <end position="89"/>
    </location>
</feature>
<dbReference type="CDD" id="cd17574">
    <property type="entry name" value="REC_OmpR"/>
    <property type="match status" value="1"/>
</dbReference>
<dbReference type="Gene3D" id="1.10.1300.10">
    <property type="entry name" value="3'5'-cyclic nucleotide phosphodiesterase, catalytic domain"/>
    <property type="match status" value="1"/>
</dbReference>
<comment type="cofactor">
    <cofactor evidence="6">
        <name>a divalent metal cation</name>
        <dbReference type="ChEBI" id="CHEBI:60240"/>
    </cofactor>
    <text evidence="6">Binds 2 divalent metal cations per subunit. Site 1 may preferentially bind zinc ions, while site 2 has a preference for magnesium and/or manganese ions.</text>
</comment>
<feature type="compositionally biased region" description="Basic and acidic residues" evidence="8">
    <location>
        <begin position="264"/>
        <end position="278"/>
    </location>
</feature>
<evidence type="ECO:0000313" key="11">
    <source>
        <dbReference type="EMBL" id="CAE0262010.1"/>
    </source>
</evidence>
<dbReference type="InterPro" id="IPR011006">
    <property type="entry name" value="CheY-like_superfamily"/>
</dbReference>
<dbReference type="EMBL" id="HBIB01037252">
    <property type="protein sequence ID" value="CAE0262010.1"/>
    <property type="molecule type" value="Transcribed_RNA"/>
</dbReference>
<evidence type="ECO:0000256" key="2">
    <source>
        <dbReference type="ARBA" id="ARBA00022801"/>
    </source>
</evidence>
<dbReference type="PROSITE" id="PS50110">
    <property type="entry name" value="RESPONSE_REGULATORY"/>
    <property type="match status" value="1"/>
</dbReference>
<comment type="similarity">
    <text evidence="6">Belongs to the cyclic nucleotide phosphodiesterase family.</text>
</comment>
<organism evidence="11">
    <name type="scientific">Palpitomonas bilix</name>
    <dbReference type="NCBI Taxonomy" id="652834"/>
    <lineage>
        <taxon>Eukaryota</taxon>
        <taxon>Eukaryota incertae sedis</taxon>
    </lineage>
</organism>
<keyword evidence="1 4" id="KW-0479">Metal-binding</keyword>
<keyword evidence="7" id="KW-0175">Coiled coil</keyword>
<name>A0A7S3GCK6_9EUKA</name>
<feature type="domain" description="Response regulatory" evidence="9">
    <location>
        <begin position="308"/>
        <end position="420"/>
    </location>
</feature>
<dbReference type="Pfam" id="PF00233">
    <property type="entry name" value="PDEase_I"/>
    <property type="match status" value="1"/>
</dbReference>
<feature type="binding site" evidence="4">
    <location>
        <position position="668"/>
    </location>
    <ligand>
        <name>Zn(2+)</name>
        <dbReference type="ChEBI" id="CHEBI:29105"/>
        <label>2</label>
    </ligand>
</feature>
<evidence type="ECO:0000256" key="6">
    <source>
        <dbReference type="RuleBase" id="RU363067"/>
    </source>
</evidence>
<feature type="modified residue" description="4-aspartylphosphate" evidence="5">
    <location>
        <position position="356"/>
    </location>
</feature>
<dbReference type="EC" id="3.1.4.-" evidence="6"/>
<dbReference type="PROSITE" id="PS51845">
    <property type="entry name" value="PDEASE_I_2"/>
    <property type="match status" value="1"/>
</dbReference>
<dbReference type="Pfam" id="PF00072">
    <property type="entry name" value="Response_reg"/>
    <property type="match status" value="1"/>
</dbReference>
<evidence type="ECO:0000256" key="1">
    <source>
        <dbReference type="ARBA" id="ARBA00022723"/>
    </source>
</evidence>